<evidence type="ECO:0000259" key="2">
    <source>
        <dbReference type="Pfam" id="PF12697"/>
    </source>
</evidence>
<dbReference type="InterPro" id="IPR050266">
    <property type="entry name" value="AB_hydrolase_sf"/>
</dbReference>
<evidence type="ECO:0000313" key="3">
    <source>
        <dbReference type="EMBL" id="RJQ91192.1"/>
    </source>
</evidence>
<dbReference type="SUPFAM" id="SSF53474">
    <property type="entry name" value="alpha/beta-Hydrolases"/>
    <property type="match status" value="1"/>
</dbReference>
<dbReference type="PRINTS" id="PR00412">
    <property type="entry name" value="EPOXHYDRLASE"/>
</dbReference>
<dbReference type="AlphaFoldDB" id="A0A419IAQ7"/>
<feature type="domain" description="AB hydrolase-1" evidence="2">
    <location>
        <begin position="55"/>
        <end position="293"/>
    </location>
</feature>
<keyword evidence="3" id="KW-0378">Hydrolase</keyword>
<dbReference type="PANTHER" id="PTHR43798:SF33">
    <property type="entry name" value="HYDROLASE, PUTATIVE (AFU_ORTHOLOGUE AFUA_2G14860)-RELATED"/>
    <property type="match status" value="1"/>
</dbReference>
<dbReference type="PRINTS" id="PR00111">
    <property type="entry name" value="ABHYDROLASE"/>
</dbReference>
<comment type="caution">
    <text evidence="3">The sequence shown here is derived from an EMBL/GenBank/DDBJ whole genome shotgun (WGS) entry which is preliminary data.</text>
</comment>
<dbReference type="GO" id="GO:0016020">
    <property type="term" value="C:membrane"/>
    <property type="evidence" value="ECO:0007669"/>
    <property type="project" value="TreeGrafter"/>
</dbReference>
<dbReference type="Gene3D" id="3.40.50.1820">
    <property type="entry name" value="alpha/beta hydrolase"/>
    <property type="match status" value="1"/>
</dbReference>
<name>A0A419IAQ7_9PSEU</name>
<organism evidence="3 4">
    <name type="scientific">Amycolatopsis panacis</name>
    <dbReference type="NCBI Taxonomy" id="2340917"/>
    <lineage>
        <taxon>Bacteria</taxon>
        <taxon>Bacillati</taxon>
        <taxon>Actinomycetota</taxon>
        <taxon>Actinomycetes</taxon>
        <taxon>Pseudonocardiales</taxon>
        <taxon>Pseudonocardiaceae</taxon>
        <taxon>Amycolatopsis</taxon>
    </lineage>
</organism>
<proteinExistence type="predicted"/>
<dbReference type="Proteomes" id="UP000285112">
    <property type="component" value="Unassembled WGS sequence"/>
</dbReference>
<dbReference type="InterPro" id="IPR000639">
    <property type="entry name" value="Epox_hydrolase-like"/>
</dbReference>
<protein>
    <submittedName>
        <fullName evidence="3">Alpha/beta hydrolase</fullName>
    </submittedName>
</protein>
<accession>A0A419IAQ7</accession>
<sequence>MDLCTRRGSSSRSCRSAMPEPRDPGAGLTEHLAGLPDGRKIRYVTGGKDGPLVLLECGLGNTAGTWVTVQRHLSATCRTIAYDRAGIGGSDRDGRSRSLARLAEDLAAFLDVLDLGEPVVLVGHSWGGPIVRLLAERRPEHVRALMLVDPTITAAKKWLRVVRPLYLRLMWTVRMGGRERLLRSYRTGRWAQEMSPRDIEVALTDFMTRANLRTSWQEIRPQGESWPDLVALESMPSAVPIRFLVGGDRPEPLRAVMTEGCARIAALSRWGSTVVVGEAGHSIPQERPARTAAEIEKFIRELPSA</sequence>
<evidence type="ECO:0000256" key="1">
    <source>
        <dbReference type="SAM" id="MobiDB-lite"/>
    </source>
</evidence>
<evidence type="ECO:0000313" key="4">
    <source>
        <dbReference type="Proteomes" id="UP000285112"/>
    </source>
</evidence>
<feature type="compositionally biased region" description="Low complexity" evidence="1">
    <location>
        <begin position="1"/>
        <end position="16"/>
    </location>
</feature>
<gene>
    <name evidence="3" type="ORF">D5S19_01590</name>
</gene>
<dbReference type="InterPro" id="IPR029058">
    <property type="entry name" value="AB_hydrolase_fold"/>
</dbReference>
<dbReference type="GO" id="GO:0016787">
    <property type="term" value="F:hydrolase activity"/>
    <property type="evidence" value="ECO:0007669"/>
    <property type="project" value="UniProtKB-KW"/>
</dbReference>
<feature type="region of interest" description="Disordered" evidence="1">
    <location>
        <begin position="1"/>
        <end position="29"/>
    </location>
</feature>
<dbReference type="EMBL" id="QZFV01000021">
    <property type="protein sequence ID" value="RJQ91192.1"/>
    <property type="molecule type" value="Genomic_DNA"/>
</dbReference>
<dbReference type="Pfam" id="PF12697">
    <property type="entry name" value="Abhydrolase_6"/>
    <property type="match status" value="1"/>
</dbReference>
<dbReference type="InterPro" id="IPR000073">
    <property type="entry name" value="AB_hydrolase_1"/>
</dbReference>
<dbReference type="PANTHER" id="PTHR43798">
    <property type="entry name" value="MONOACYLGLYCEROL LIPASE"/>
    <property type="match status" value="1"/>
</dbReference>
<reference evidence="3 4" key="1">
    <citation type="submission" date="2018-09" db="EMBL/GenBank/DDBJ databases">
        <title>YIM PH 21725 draft genome.</title>
        <authorList>
            <person name="Miao C."/>
        </authorList>
    </citation>
    <scope>NUCLEOTIDE SEQUENCE [LARGE SCALE GENOMIC DNA]</scope>
    <source>
        <strain evidence="4">YIM PH21725</strain>
    </source>
</reference>
<keyword evidence="4" id="KW-1185">Reference proteome</keyword>